<feature type="chain" id="PRO_5009274665" description="Linear primary-alkylsulfatase" evidence="9">
    <location>
        <begin position="19"/>
        <end position="657"/>
    </location>
</feature>
<keyword evidence="3" id="KW-0378">Hydrolase</keyword>
<evidence type="ECO:0000256" key="5">
    <source>
        <dbReference type="ARBA" id="ARBA00033751"/>
    </source>
</evidence>
<dbReference type="EMBL" id="LT629785">
    <property type="protein sequence ID" value="SDU16364.1"/>
    <property type="molecule type" value="Genomic_DNA"/>
</dbReference>
<evidence type="ECO:0000259" key="10">
    <source>
        <dbReference type="SMART" id="SM00849"/>
    </source>
</evidence>
<dbReference type="Proteomes" id="UP000243232">
    <property type="component" value="Chromosome I"/>
</dbReference>
<evidence type="ECO:0000256" key="1">
    <source>
        <dbReference type="ARBA" id="ARBA00001947"/>
    </source>
</evidence>
<feature type="signal peptide" evidence="9">
    <location>
        <begin position="1"/>
        <end position="18"/>
    </location>
</feature>
<evidence type="ECO:0000313" key="12">
    <source>
        <dbReference type="Proteomes" id="UP000243232"/>
    </source>
</evidence>
<comment type="similarity">
    <text evidence="5">Belongs to the metallo-beta-lactamase superfamily. Type III sulfatase family.</text>
</comment>
<accession>A0A1H2G9Y2</accession>
<evidence type="ECO:0000256" key="4">
    <source>
        <dbReference type="ARBA" id="ARBA00022833"/>
    </source>
</evidence>
<dbReference type="InterPro" id="IPR029228">
    <property type="entry name" value="Alkyl_sulf_dimr"/>
</dbReference>
<evidence type="ECO:0000256" key="6">
    <source>
        <dbReference type="ARBA" id="ARBA00066568"/>
    </source>
</evidence>
<reference evidence="12" key="1">
    <citation type="submission" date="2016-10" db="EMBL/GenBank/DDBJ databases">
        <authorList>
            <person name="Varghese N."/>
            <person name="Submissions S."/>
        </authorList>
    </citation>
    <scope>NUCLEOTIDE SEQUENCE [LARGE SCALE GENOMIC DNA]</scope>
    <source>
        <strain evidence="12">DSM 17875</strain>
    </source>
</reference>
<dbReference type="PROSITE" id="PS51257">
    <property type="entry name" value="PROKAR_LIPOPROTEIN"/>
    <property type="match status" value="1"/>
</dbReference>
<dbReference type="SUPFAM" id="SSF55718">
    <property type="entry name" value="SCP-like"/>
    <property type="match status" value="1"/>
</dbReference>
<dbReference type="PANTHER" id="PTHR43223">
    <property type="entry name" value="ALKYL/ARYL-SULFATASE"/>
    <property type="match status" value="1"/>
</dbReference>
<evidence type="ECO:0000313" key="11">
    <source>
        <dbReference type="EMBL" id="SDU16364.1"/>
    </source>
</evidence>
<evidence type="ECO:0000256" key="7">
    <source>
        <dbReference type="ARBA" id="ARBA00068034"/>
    </source>
</evidence>
<dbReference type="InterPro" id="IPR038536">
    <property type="entry name" value="Alkyl/aryl-sulf_dimr_sf"/>
</dbReference>
<dbReference type="Pfam" id="PF14864">
    <property type="entry name" value="Alkyl_sulf_C"/>
    <property type="match status" value="1"/>
</dbReference>
<evidence type="ECO:0000256" key="2">
    <source>
        <dbReference type="ARBA" id="ARBA00022723"/>
    </source>
</evidence>
<dbReference type="SMART" id="SM00849">
    <property type="entry name" value="Lactamase_B"/>
    <property type="match status" value="1"/>
</dbReference>
<dbReference type="InterPro" id="IPR036527">
    <property type="entry name" value="SCP2_sterol-bd_dom_sf"/>
</dbReference>
<keyword evidence="9" id="KW-0732">Signal</keyword>
<dbReference type="InterPro" id="IPR044097">
    <property type="entry name" value="Bds1/SdsA1_MBL-fold"/>
</dbReference>
<dbReference type="InterPro" id="IPR029229">
    <property type="entry name" value="Alkyl_sulf_C"/>
</dbReference>
<dbReference type="EC" id="3.1.6.21" evidence="6"/>
<evidence type="ECO:0000256" key="3">
    <source>
        <dbReference type="ARBA" id="ARBA00022801"/>
    </source>
</evidence>
<dbReference type="GO" id="GO:0018909">
    <property type="term" value="P:dodecyl sulfate metabolic process"/>
    <property type="evidence" value="ECO:0007669"/>
    <property type="project" value="InterPro"/>
</dbReference>
<dbReference type="Pfam" id="PF14863">
    <property type="entry name" value="Alkyl_sulf_dimr"/>
    <property type="match status" value="1"/>
</dbReference>
<keyword evidence="4" id="KW-0862">Zinc</keyword>
<evidence type="ECO:0000256" key="8">
    <source>
        <dbReference type="ARBA" id="ARBA00075789"/>
    </source>
</evidence>
<feature type="domain" description="Metallo-beta-lactamase" evidence="10">
    <location>
        <begin position="129"/>
        <end position="350"/>
    </location>
</feature>
<gene>
    <name evidence="11" type="ORF">SAMN05216296_2146</name>
</gene>
<dbReference type="SUPFAM" id="SSF56281">
    <property type="entry name" value="Metallo-hydrolase/oxidoreductase"/>
    <property type="match status" value="1"/>
</dbReference>
<dbReference type="Gene3D" id="3.60.15.30">
    <property type="entry name" value="Metallo-beta-lactamase domain"/>
    <property type="match status" value="1"/>
</dbReference>
<dbReference type="GO" id="GO:0018741">
    <property type="term" value="F:linear primary-alkylsulfatase activity"/>
    <property type="evidence" value="ECO:0007669"/>
    <property type="project" value="UniProtKB-EC"/>
</dbReference>
<protein>
    <recommendedName>
        <fullName evidence="7">Linear primary-alkylsulfatase</fullName>
        <ecNumber evidence="6">3.1.6.21</ecNumber>
    </recommendedName>
    <alternativeName>
        <fullName evidence="8">Type III linear primary-alkylsulfatase</fullName>
    </alternativeName>
</protein>
<dbReference type="Pfam" id="PF00753">
    <property type="entry name" value="Lactamase_B"/>
    <property type="match status" value="1"/>
</dbReference>
<dbReference type="GO" id="GO:0046872">
    <property type="term" value="F:metal ion binding"/>
    <property type="evidence" value="ECO:0007669"/>
    <property type="project" value="UniProtKB-KW"/>
</dbReference>
<dbReference type="STRING" id="364197.SAMN05216296_2146"/>
<organism evidence="11 12">
    <name type="scientific">Pseudomonas pohangensis</name>
    <dbReference type="NCBI Taxonomy" id="364197"/>
    <lineage>
        <taxon>Bacteria</taxon>
        <taxon>Pseudomonadati</taxon>
        <taxon>Pseudomonadota</taxon>
        <taxon>Gammaproteobacteria</taxon>
        <taxon>Pseudomonadales</taxon>
        <taxon>Pseudomonadaceae</taxon>
        <taxon>Pseudomonas</taxon>
    </lineage>
</organism>
<keyword evidence="2" id="KW-0479">Metal-binding</keyword>
<dbReference type="FunFam" id="1.25.40.880:FF:000001">
    <property type="entry name" value="SDS hydrolase SdsA1"/>
    <property type="match status" value="1"/>
</dbReference>
<dbReference type="AlphaFoldDB" id="A0A1H2G9Y2"/>
<dbReference type="RefSeq" id="WP_090194851.1">
    <property type="nucleotide sequence ID" value="NZ_LT629785.1"/>
</dbReference>
<dbReference type="InterPro" id="IPR052195">
    <property type="entry name" value="Bact_Alkyl/Aryl-Sulfatase"/>
</dbReference>
<dbReference type="OrthoDB" id="9815874at2"/>
<evidence type="ECO:0000256" key="9">
    <source>
        <dbReference type="SAM" id="SignalP"/>
    </source>
</evidence>
<sequence length="657" mass="72069">MARLQSSLTILALGALLAACGNDEQTAARAGTAASSSTAVANAEVGKSLPLADMQDFEDAARGLIASQQPLQVTGNDGKILWNMQDYAFIKDEAPASVNPSLWRQAKLNNINGLFEVTPGIYQLRGFDLANISLIQGKTGWILVDPLTTAPTARNALAFAREKLGQQKISAIIFTHSHIDHFGGIDGVLDEAERQSVQVIAPQGFLEEASSENILAGPAMQRRAQYMYGSRLPRSTTGHVDTGLGKQPPLGGEIGIRRPTEIINQTGQTLDIDGVEMIFQYTPVSEAPAEMTFYIPQYKAFCGAEVVSHTMHNLYTLRGAKVRDALKWSDYIDEAIGLFGQDAEVYFGSHHWPVWGKQRINSFLKSQRDTYKFIHDQTLRMANSGATPKEIAAELKLPSTLEKNFSNRGYYGTLSHNAKAVYQLYFGWYDGNPANLDPLPPAEAGAAYVEAIGGADQLLEIAQQAFDKGNYRWSAELLNHLVFAEPKNQAARELLAQTYDQLGYQAESGPWRDEYLTGAYELRNGPPTEKLSLKEAQNLIAETPLPLFFASMAAMLNGERADGKHLVINFNFTDLQQNYVLEVENSVLHHRLQAPAAGADATINLTQPLFLQLVIGTAGLKDTLFSDDLSIEGSRLSLLEFFKLLDKPQGGFNIIEP</sequence>
<name>A0A1H2G9Y2_9PSED</name>
<dbReference type="CDD" id="cd07710">
    <property type="entry name" value="arylsulfatase_Sdsa1-like_MBL-fold"/>
    <property type="match status" value="1"/>
</dbReference>
<dbReference type="Gene3D" id="1.25.40.880">
    <property type="entry name" value="Alkyl sulfatase, dimerisation domain"/>
    <property type="match status" value="1"/>
</dbReference>
<keyword evidence="12" id="KW-1185">Reference proteome</keyword>
<comment type="cofactor">
    <cofactor evidence="1">
        <name>Zn(2+)</name>
        <dbReference type="ChEBI" id="CHEBI:29105"/>
    </cofactor>
</comment>
<dbReference type="GO" id="GO:0046983">
    <property type="term" value="F:protein dimerization activity"/>
    <property type="evidence" value="ECO:0007669"/>
    <property type="project" value="InterPro"/>
</dbReference>
<dbReference type="FunFam" id="3.60.15.30:FF:000001">
    <property type="entry name" value="Alkyl/aryl-sulfatase BDS1"/>
    <property type="match status" value="1"/>
</dbReference>
<dbReference type="Gene3D" id="3.30.1050.10">
    <property type="entry name" value="SCP2 sterol-binding domain"/>
    <property type="match status" value="1"/>
</dbReference>
<dbReference type="InterPro" id="IPR001279">
    <property type="entry name" value="Metallo-B-lactamas"/>
</dbReference>
<dbReference type="InterPro" id="IPR036866">
    <property type="entry name" value="RibonucZ/Hydroxyglut_hydro"/>
</dbReference>
<proteinExistence type="inferred from homology"/>
<dbReference type="PANTHER" id="PTHR43223:SF1">
    <property type="entry name" value="ALKYL_ARYL-SULFATASE BDS1"/>
    <property type="match status" value="1"/>
</dbReference>